<dbReference type="GO" id="GO:0005886">
    <property type="term" value="C:plasma membrane"/>
    <property type="evidence" value="ECO:0007669"/>
    <property type="project" value="UniProtKB-SubCell"/>
</dbReference>
<dbReference type="PROSITE" id="PS51257">
    <property type="entry name" value="PROKAR_LIPOPROTEIN"/>
    <property type="match status" value="1"/>
</dbReference>
<keyword evidence="3" id="KW-1003">Cell membrane</keyword>
<keyword evidence="5" id="KW-0472">Membrane</keyword>
<gene>
    <name evidence="9" type="ORF">GA0074694_4809</name>
</gene>
<accession>A0A1C6SDI7</accession>
<dbReference type="InterPro" id="IPR028082">
    <property type="entry name" value="Peripla_BP_I"/>
</dbReference>
<organism evidence="9 10">
    <name type="scientific">Micromonospora inyonensis</name>
    <dbReference type="NCBI Taxonomy" id="47866"/>
    <lineage>
        <taxon>Bacteria</taxon>
        <taxon>Bacillati</taxon>
        <taxon>Actinomycetota</taxon>
        <taxon>Actinomycetes</taxon>
        <taxon>Micromonosporales</taxon>
        <taxon>Micromonosporaceae</taxon>
        <taxon>Micromonospora</taxon>
    </lineage>
</organism>
<keyword evidence="10" id="KW-1185">Reference proteome</keyword>
<dbReference type="InterPro" id="IPR050957">
    <property type="entry name" value="BMP_lipoprotein"/>
</dbReference>
<evidence type="ECO:0000256" key="4">
    <source>
        <dbReference type="ARBA" id="ARBA00022729"/>
    </source>
</evidence>
<reference evidence="10" key="1">
    <citation type="submission" date="2016-06" db="EMBL/GenBank/DDBJ databases">
        <authorList>
            <person name="Varghese N."/>
        </authorList>
    </citation>
    <scope>NUCLEOTIDE SEQUENCE [LARGE SCALE GENOMIC DNA]</scope>
    <source>
        <strain evidence="10">DSM 46123</strain>
    </source>
</reference>
<name>A0A1C6SDI7_9ACTN</name>
<dbReference type="PANTHER" id="PTHR34296">
    <property type="entry name" value="TRANSCRIPTIONAL ACTIVATOR PROTEIN MED"/>
    <property type="match status" value="1"/>
</dbReference>
<keyword evidence="6" id="KW-0449">Lipoprotein</keyword>
<dbReference type="STRING" id="47866.GA0074694_4809"/>
<evidence type="ECO:0000313" key="10">
    <source>
        <dbReference type="Proteomes" id="UP000198906"/>
    </source>
</evidence>
<comment type="similarity">
    <text evidence="2">Belongs to the BMP lipoprotein family.</text>
</comment>
<evidence type="ECO:0000256" key="3">
    <source>
        <dbReference type="ARBA" id="ARBA00022475"/>
    </source>
</evidence>
<evidence type="ECO:0000256" key="1">
    <source>
        <dbReference type="ARBA" id="ARBA00004193"/>
    </source>
</evidence>
<feature type="domain" description="ABC transporter substrate-binding protein PnrA-like" evidence="8">
    <location>
        <begin position="50"/>
        <end position="313"/>
    </location>
</feature>
<dbReference type="Pfam" id="PF02608">
    <property type="entry name" value="Bmp"/>
    <property type="match status" value="1"/>
</dbReference>
<dbReference type="CDD" id="cd06304">
    <property type="entry name" value="PBP1_BmpA_Med_PnrA-like"/>
    <property type="match status" value="1"/>
</dbReference>
<evidence type="ECO:0000256" key="7">
    <source>
        <dbReference type="SAM" id="SignalP"/>
    </source>
</evidence>
<dbReference type="EMBL" id="FMHU01000002">
    <property type="protein sequence ID" value="SCL27429.1"/>
    <property type="molecule type" value="Genomic_DNA"/>
</dbReference>
<dbReference type="AlphaFoldDB" id="A0A1C6SDI7"/>
<sequence>MKLKLCTRRGNSTPRRVAAAVTSLALAGLTMSACGSDSGNSSDGATKGAPKVAILTSVGLKDSGLGRMTQAGGDEIAKKFGADVDVEGDIKAETWADTFRNYASRGYNLVIANDITGQAAALEVGPEFPDTDFVIVGGYKSQAPNVSAVTNDYKDGGYLAGLAAGVATKTNHVAGIGADDSIAPIKELMDGYAAGVKKVNPGATVDISYTGIPTGDPIKATQQATAALDKGADVIFGITNDGQPGLFKAAENAGAYAIGFGVDENEMAPKTVITSLVFDFVGMMVRTFERYHAGSLAPEVVSEGYKQDVFSLADFRGLLPNDKVSEINANVAAATAN</sequence>
<evidence type="ECO:0000313" key="9">
    <source>
        <dbReference type="EMBL" id="SCL27429.1"/>
    </source>
</evidence>
<protein>
    <submittedName>
        <fullName evidence="9">Basic membrane protein A</fullName>
    </submittedName>
</protein>
<dbReference type="Proteomes" id="UP000198906">
    <property type="component" value="Unassembled WGS sequence"/>
</dbReference>
<dbReference type="SUPFAM" id="SSF53822">
    <property type="entry name" value="Periplasmic binding protein-like I"/>
    <property type="match status" value="1"/>
</dbReference>
<dbReference type="InterPro" id="IPR003760">
    <property type="entry name" value="PnrA-like"/>
</dbReference>
<dbReference type="RefSeq" id="WP_141714255.1">
    <property type="nucleotide sequence ID" value="NZ_FMHU01000002.1"/>
</dbReference>
<feature type="signal peptide" evidence="7">
    <location>
        <begin position="1"/>
        <end position="32"/>
    </location>
</feature>
<evidence type="ECO:0000259" key="8">
    <source>
        <dbReference type="Pfam" id="PF02608"/>
    </source>
</evidence>
<evidence type="ECO:0000256" key="2">
    <source>
        <dbReference type="ARBA" id="ARBA00008610"/>
    </source>
</evidence>
<evidence type="ECO:0000256" key="6">
    <source>
        <dbReference type="ARBA" id="ARBA00023288"/>
    </source>
</evidence>
<keyword evidence="4 7" id="KW-0732">Signal</keyword>
<dbReference type="PANTHER" id="PTHR34296:SF2">
    <property type="entry name" value="ABC TRANSPORTER GUANOSINE-BINDING PROTEIN NUPN"/>
    <property type="match status" value="1"/>
</dbReference>
<evidence type="ECO:0000256" key="5">
    <source>
        <dbReference type="ARBA" id="ARBA00023136"/>
    </source>
</evidence>
<proteinExistence type="inferred from homology"/>
<comment type="subcellular location">
    <subcellularLocation>
        <location evidence="1">Cell membrane</location>
        <topology evidence="1">Lipid-anchor</topology>
    </subcellularLocation>
</comment>
<feature type="chain" id="PRO_5039427711" evidence="7">
    <location>
        <begin position="33"/>
        <end position="337"/>
    </location>
</feature>
<dbReference type="Gene3D" id="3.40.50.2300">
    <property type="match status" value="2"/>
</dbReference>